<dbReference type="PANTHER" id="PTHR31305">
    <property type="entry name" value="SNARE-ASSOCIATED PROTEIN SNAPIN"/>
    <property type="match status" value="1"/>
</dbReference>
<dbReference type="InterPro" id="IPR017246">
    <property type="entry name" value="Snapin"/>
</dbReference>
<dbReference type="GO" id="GO:0008333">
    <property type="term" value="P:endosome to lysosome transport"/>
    <property type="evidence" value="ECO:0007669"/>
    <property type="project" value="TreeGrafter"/>
</dbReference>
<dbReference type="GO" id="GO:0099078">
    <property type="term" value="C:BORC complex"/>
    <property type="evidence" value="ECO:0007669"/>
    <property type="project" value="TreeGrafter"/>
</dbReference>
<dbReference type="GO" id="GO:0000149">
    <property type="term" value="F:SNARE binding"/>
    <property type="evidence" value="ECO:0007669"/>
    <property type="project" value="TreeGrafter"/>
</dbReference>
<reference evidence="2 3" key="1">
    <citation type="submission" date="2024-01" db="EMBL/GenBank/DDBJ databases">
        <title>The genomes of 5 underutilized Papilionoideae crops provide insights into root nodulation and disease resistance.</title>
        <authorList>
            <person name="Yuan L."/>
        </authorList>
    </citation>
    <scope>NUCLEOTIDE SEQUENCE [LARGE SCALE GENOMIC DNA]</scope>
    <source>
        <strain evidence="2">LY-2023</strain>
        <tissue evidence="2">Leaf</tissue>
    </source>
</reference>
<dbReference type="GO" id="GO:0031083">
    <property type="term" value="C:BLOC-1 complex"/>
    <property type="evidence" value="ECO:0007669"/>
    <property type="project" value="InterPro"/>
</dbReference>
<accession>A0AAN9JQF0</accession>
<dbReference type="EMBL" id="JAYKXN010000003">
    <property type="protein sequence ID" value="KAK7302281.1"/>
    <property type="molecule type" value="Genomic_DNA"/>
</dbReference>
<comment type="caution">
    <text evidence="2">The sequence shown here is derived from an EMBL/GenBank/DDBJ whole genome shotgun (WGS) entry which is preliminary data.</text>
</comment>
<proteinExistence type="predicted"/>
<feature type="chain" id="PRO_5042817375" evidence="1">
    <location>
        <begin position="18"/>
        <end position="97"/>
    </location>
</feature>
<protein>
    <submittedName>
        <fullName evidence="2">Uncharacterized protein</fullName>
    </submittedName>
</protein>
<dbReference type="GO" id="GO:0007040">
    <property type="term" value="P:lysosome organization"/>
    <property type="evidence" value="ECO:0007669"/>
    <property type="project" value="TreeGrafter"/>
</dbReference>
<evidence type="ECO:0000313" key="2">
    <source>
        <dbReference type="EMBL" id="KAK7302281.1"/>
    </source>
</evidence>
<keyword evidence="1" id="KW-0732">Signal</keyword>
<sequence>MNAKPMLVFLLVGSIRTLYNMNNELDQRLEDSPLPFIMQHVAKISSVRKRVLSLNSLLKPIHGWIHNIDCTLSVGTTHGIMSPEILFYSYFLIFSKC</sequence>
<dbReference type="Proteomes" id="UP001359559">
    <property type="component" value="Unassembled WGS sequence"/>
</dbReference>
<gene>
    <name evidence="2" type="ORF">RJT34_13167</name>
</gene>
<evidence type="ECO:0000256" key="1">
    <source>
        <dbReference type="SAM" id="SignalP"/>
    </source>
</evidence>
<dbReference type="GO" id="GO:0006886">
    <property type="term" value="P:intracellular protein transport"/>
    <property type="evidence" value="ECO:0007669"/>
    <property type="project" value="InterPro"/>
</dbReference>
<dbReference type="GO" id="GO:0032418">
    <property type="term" value="P:lysosome localization"/>
    <property type="evidence" value="ECO:0007669"/>
    <property type="project" value="TreeGrafter"/>
</dbReference>
<keyword evidence="3" id="KW-1185">Reference proteome</keyword>
<feature type="signal peptide" evidence="1">
    <location>
        <begin position="1"/>
        <end position="17"/>
    </location>
</feature>
<organism evidence="2 3">
    <name type="scientific">Clitoria ternatea</name>
    <name type="common">Butterfly pea</name>
    <dbReference type="NCBI Taxonomy" id="43366"/>
    <lineage>
        <taxon>Eukaryota</taxon>
        <taxon>Viridiplantae</taxon>
        <taxon>Streptophyta</taxon>
        <taxon>Embryophyta</taxon>
        <taxon>Tracheophyta</taxon>
        <taxon>Spermatophyta</taxon>
        <taxon>Magnoliopsida</taxon>
        <taxon>eudicotyledons</taxon>
        <taxon>Gunneridae</taxon>
        <taxon>Pentapetalae</taxon>
        <taxon>rosids</taxon>
        <taxon>fabids</taxon>
        <taxon>Fabales</taxon>
        <taxon>Fabaceae</taxon>
        <taxon>Papilionoideae</taxon>
        <taxon>50 kb inversion clade</taxon>
        <taxon>NPAAA clade</taxon>
        <taxon>indigoferoid/millettioid clade</taxon>
        <taxon>Phaseoleae</taxon>
        <taxon>Clitoria</taxon>
    </lineage>
</organism>
<name>A0AAN9JQF0_CLITE</name>
<dbReference type="PANTHER" id="PTHR31305:SF2">
    <property type="entry name" value="SNARE-ASSOCIATED PROTEIN SNAPIN"/>
    <property type="match status" value="1"/>
</dbReference>
<evidence type="ECO:0000313" key="3">
    <source>
        <dbReference type="Proteomes" id="UP001359559"/>
    </source>
</evidence>
<dbReference type="AlphaFoldDB" id="A0AAN9JQF0"/>